<keyword evidence="3" id="KW-1185">Reference proteome</keyword>
<organism evidence="2 3">
    <name type="scientific">Ceutorhynchus assimilis</name>
    <name type="common">cabbage seed weevil</name>
    <dbReference type="NCBI Taxonomy" id="467358"/>
    <lineage>
        <taxon>Eukaryota</taxon>
        <taxon>Metazoa</taxon>
        <taxon>Ecdysozoa</taxon>
        <taxon>Arthropoda</taxon>
        <taxon>Hexapoda</taxon>
        <taxon>Insecta</taxon>
        <taxon>Pterygota</taxon>
        <taxon>Neoptera</taxon>
        <taxon>Endopterygota</taxon>
        <taxon>Coleoptera</taxon>
        <taxon>Polyphaga</taxon>
        <taxon>Cucujiformia</taxon>
        <taxon>Curculionidae</taxon>
        <taxon>Ceutorhynchinae</taxon>
        <taxon>Ceutorhynchus</taxon>
    </lineage>
</organism>
<evidence type="ECO:0000313" key="3">
    <source>
        <dbReference type="Proteomes" id="UP001152799"/>
    </source>
</evidence>
<dbReference type="Proteomes" id="UP001152799">
    <property type="component" value="Chromosome 3"/>
</dbReference>
<dbReference type="AlphaFoldDB" id="A0A9N9QN87"/>
<name>A0A9N9QN87_9CUCU</name>
<evidence type="ECO:0000313" key="2">
    <source>
        <dbReference type="EMBL" id="CAG9766172.1"/>
    </source>
</evidence>
<gene>
    <name evidence="2" type="ORF">CEUTPL_LOCUS6760</name>
</gene>
<evidence type="ECO:0000256" key="1">
    <source>
        <dbReference type="SAM" id="SignalP"/>
    </source>
</evidence>
<protein>
    <submittedName>
        <fullName evidence="2">Uncharacterized protein</fullName>
    </submittedName>
</protein>
<feature type="chain" id="PRO_5040142433" evidence="1">
    <location>
        <begin position="19"/>
        <end position="100"/>
    </location>
</feature>
<sequence>MIKEVIILLVGFIALGYAIPVEEEAPVVGSAVVPVADDLESDDLAPAASAWGGGGWGRRYGGWGHRGGYGGGWGGGYGGGWRHRGYGGGWGGGHGGGYWG</sequence>
<dbReference type="EMBL" id="OU892279">
    <property type="protein sequence ID" value="CAG9766172.1"/>
    <property type="molecule type" value="Genomic_DNA"/>
</dbReference>
<keyword evidence="1" id="KW-0732">Signal</keyword>
<feature type="signal peptide" evidence="1">
    <location>
        <begin position="1"/>
        <end position="18"/>
    </location>
</feature>
<accession>A0A9N9QN87</accession>
<reference evidence="2" key="1">
    <citation type="submission" date="2022-01" db="EMBL/GenBank/DDBJ databases">
        <authorList>
            <person name="King R."/>
        </authorList>
    </citation>
    <scope>NUCLEOTIDE SEQUENCE</scope>
</reference>
<proteinExistence type="predicted"/>